<dbReference type="Proteomes" id="UP001431784">
    <property type="component" value="Unassembled WGS sequence"/>
</dbReference>
<dbReference type="Gene3D" id="3.40.190.10">
    <property type="entry name" value="Periplasmic binding protein-like II"/>
    <property type="match status" value="2"/>
</dbReference>
<evidence type="ECO:0000256" key="3">
    <source>
        <dbReference type="SAM" id="SignalP"/>
    </source>
</evidence>
<evidence type="ECO:0000256" key="2">
    <source>
        <dbReference type="ARBA" id="ARBA00008520"/>
    </source>
</evidence>
<keyword evidence="3" id="KW-0732">Signal</keyword>
<comment type="subcellular location">
    <subcellularLocation>
        <location evidence="1">Periplasm</location>
    </subcellularLocation>
</comment>
<comment type="caution">
    <text evidence="4">The sequence shown here is derived from an EMBL/GenBank/DDBJ whole genome shotgun (WGS) entry which is preliminary data.</text>
</comment>
<dbReference type="EMBL" id="JAQZSM010000005">
    <property type="protein sequence ID" value="MDD7970907.1"/>
    <property type="molecule type" value="Genomic_DNA"/>
</dbReference>
<proteinExistence type="inferred from homology"/>
<reference evidence="4" key="1">
    <citation type="submission" date="2023-02" db="EMBL/GenBank/DDBJ databases">
        <title>Description of Roseinatronobacter alkalisoli sp. nov., an alkaliphilic bacerium isolated from soda soil.</title>
        <authorList>
            <person name="Wei W."/>
        </authorList>
    </citation>
    <scope>NUCLEOTIDE SEQUENCE</scope>
    <source>
        <strain evidence="4">HJB301</strain>
    </source>
</reference>
<dbReference type="PANTHER" id="PTHR43649:SF12">
    <property type="entry name" value="DIACETYLCHITOBIOSE BINDING PROTEIN DASA"/>
    <property type="match status" value="1"/>
</dbReference>
<feature type="chain" id="PRO_5045604335" evidence="3">
    <location>
        <begin position="25"/>
        <end position="426"/>
    </location>
</feature>
<accession>A0ABT5T9Q7</accession>
<comment type="similarity">
    <text evidence="2">Belongs to the bacterial solute-binding protein 1 family.</text>
</comment>
<name>A0ABT5T9Q7_9RHOB</name>
<sequence length="426" mass="45429">MTVKHTGLTALTSVLVLASGAAGAQQLSILIDNNPDTIAITEALTAAYSAKNPGVSFDIETRPGGGEGENVVKTRLATGEMGDMFSYNAGALLQALRPARTLEPINDIPNFGAIFDSYISTVSDPDGNVYGVPHKAAMGGGILYHVPTYERLGLEIPLTWEAFMENNAVIAADGQVAPIAQTYRNPWTSQLFILADYYNVQMQEPDFADRYTANEAKYATTPAAMRGFELLQQAYEAGYFNADFGAATYNDGLRMVALGEAAHYPMLTFAIAAIQQNHPDEQDDVGFFAQPGDSADANGLTVWMPNGYFISKDSAHIDIAKDFVNFIATPEACDVITESVGAGGPYLIEGCTLPDDVPTAVAGMLPYFEQAGRTAPALEFLSPIKGPALEQLTVEVGSGIRDAQSAAALYDGDVAKQARQLGLPNW</sequence>
<evidence type="ECO:0000313" key="5">
    <source>
        <dbReference type="Proteomes" id="UP001431784"/>
    </source>
</evidence>
<keyword evidence="5" id="KW-1185">Reference proteome</keyword>
<gene>
    <name evidence="4" type="ORF">PUT78_07335</name>
</gene>
<evidence type="ECO:0000313" key="4">
    <source>
        <dbReference type="EMBL" id="MDD7970907.1"/>
    </source>
</evidence>
<evidence type="ECO:0000256" key="1">
    <source>
        <dbReference type="ARBA" id="ARBA00004418"/>
    </source>
</evidence>
<dbReference type="Pfam" id="PF01547">
    <property type="entry name" value="SBP_bac_1"/>
    <property type="match status" value="1"/>
</dbReference>
<dbReference type="SUPFAM" id="SSF53850">
    <property type="entry name" value="Periplasmic binding protein-like II"/>
    <property type="match status" value="1"/>
</dbReference>
<dbReference type="InterPro" id="IPR006059">
    <property type="entry name" value="SBP"/>
</dbReference>
<dbReference type="InterPro" id="IPR050490">
    <property type="entry name" value="Bact_solute-bd_prot1"/>
</dbReference>
<dbReference type="RefSeq" id="WP_274351598.1">
    <property type="nucleotide sequence ID" value="NZ_JAQZSM010000005.1"/>
</dbReference>
<feature type="signal peptide" evidence="3">
    <location>
        <begin position="1"/>
        <end position="24"/>
    </location>
</feature>
<organism evidence="4 5">
    <name type="scientific">Roseinatronobacter alkalisoli</name>
    <dbReference type="NCBI Taxonomy" id="3028235"/>
    <lineage>
        <taxon>Bacteria</taxon>
        <taxon>Pseudomonadati</taxon>
        <taxon>Pseudomonadota</taxon>
        <taxon>Alphaproteobacteria</taxon>
        <taxon>Rhodobacterales</taxon>
        <taxon>Paracoccaceae</taxon>
        <taxon>Roseinatronobacter</taxon>
    </lineage>
</organism>
<dbReference type="PANTHER" id="PTHR43649">
    <property type="entry name" value="ARABINOSE-BINDING PROTEIN-RELATED"/>
    <property type="match status" value="1"/>
</dbReference>
<protein>
    <submittedName>
        <fullName evidence="4">Extracellular solute-binding protein</fullName>
    </submittedName>
</protein>